<protein>
    <recommendedName>
        <fullName evidence="3">F-box domain-containing protein</fullName>
    </recommendedName>
</protein>
<accession>A0A0C3CT80</accession>
<dbReference type="AlphaFoldDB" id="A0A0C3CT80"/>
<proteinExistence type="predicted"/>
<evidence type="ECO:0000313" key="2">
    <source>
        <dbReference type="Proteomes" id="UP000053424"/>
    </source>
</evidence>
<dbReference type="OrthoDB" id="3232239at2759"/>
<gene>
    <name evidence="1" type="ORF">M413DRAFT_23514</name>
</gene>
<dbReference type="SUPFAM" id="SSF52047">
    <property type="entry name" value="RNI-like"/>
    <property type="match status" value="1"/>
</dbReference>
<dbReference type="Proteomes" id="UP000053424">
    <property type="component" value="Unassembled WGS sequence"/>
</dbReference>
<name>A0A0C3CT80_HEBCY</name>
<organism evidence="1 2">
    <name type="scientific">Hebeloma cylindrosporum</name>
    <dbReference type="NCBI Taxonomy" id="76867"/>
    <lineage>
        <taxon>Eukaryota</taxon>
        <taxon>Fungi</taxon>
        <taxon>Dikarya</taxon>
        <taxon>Basidiomycota</taxon>
        <taxon>Agaricomycotina</taxon>
        <taxon>Agaricomycetes</taxon>
        <taxon>Agaricomycetidae</taxon>
        <taxon>Agaricales</taxon>
        <taxon>Agaricineae</taxon>
        <taxon>Hymenogastraceae</taxon>
        <taxon>Hebeloma</taxon>
    </lineage>
</organism>
<reference evidence="2" key="2">
    <citation type="submission" date="2015-01" db="EMBL/GenBank/DDBJ databases">
        <title>Evolutionary Origins and Diversification of the Mycorrhizal Mutualists.</title>
        <authorList>
            <consortium name="DOE Joint Genome Institute"/>
            <consortium name="Mycorrhizal Genomics Consortium"/>
            <person name="Kohler A."/>
            <person name="Kuo A."/>
            <person name="Nagy L.G."/>
            <person name="Floudas D."/>
            <person name="Copeland A."/>
            <person name="Barry K.W."/>
            <person name="Cichocki N."/>
            <person name="Veneault-Fourrey C."/>
            <person name="LaButti K."/>
            <person name="Lindquist E.A."/>
            <person name="Lipzen A."/>
            <person name="Lundell T."/>
            <person name="Morin E."/>
            <person name="Murat C."/>
            <person name="Riley R."/>
            <person name="Ohm R."/>
            <person name="Sun H."/>
            <person name="Tunlid A."/>
            <person name="Henrissat B."/>
            <person name="Grigoriev I.V."/>
            <person name="Hibbett D.S."/>
            <person name="Martin F."/>
        </authorList>
    </citation>
    <scope>NUCLEOTIDE SEQUENCE [LARGE SCALE GENOMIC DNA]</scope>
    <source>
        <strain evidence="2">h7</strain>
    </source>
</reference>
<dbReference type="HOGENOM" id="CLU_063714_0_0_1"/>
<dbReference type="InterPro" id="IPR032675">
    <property type="entry name" value="LRR_dom_sf"/>
</dbReference>
<evidence type="ECO:0000313" key="1">
    <source>
        <dbReference type="EMBL" id="KIM47294.1"/>
    </source>
</evidence>
<keyword evidence="2" id="KW-1185">Reference proteome</keyword>
<dbReference type="Gene3D" id="3.80.10.10">
    <property type="entry name" value="Ribonuclease Inhibitor"/>
    <property type="match status" value="1"/>
</dbReference>
<evidence type="ECO:0008006" key="3">
    <source>
        <dbReference type="Google" id="ProtNLM"/>
    </source>
</evidence>
<sequence length="354" mass="40790">MLRQSFYIPPELYRPIVLYLHQDRPSLLAVSLSSRILNAEGQRVLYKTMDISHDAQATHTLFLTTILSQGRLASLVEEYRQPHNILRSREDPFWDLLHRGLQAMVNLKKLFLEAPSHGRPSVEILRGCTFQLDLLQWYNASDLNEEEPQFLEFLASQTRLRSLSVRLKNVSTPIPASTCPTLEILHGDQGAMKAFLPERRIASLALTWMPSLDEPFDNTNFDSLSRSLKEVKFLSWGGFCDRPSLDLLCLHLENLEVLELVGLHDLTELLFLSELPSLKVLIISEMWQSWRSPMDMAGRGEYFPKLFSICKSLERIELYVKPQTYQRWIHDGTRVRSMPPHHVSEAILPGWNIG</sequence>
<reference evidence="1 2" key="1">
    <citation type="submission" date="2014-04" db="EMBL/GenBank/DDBJ databases">
        <authorList>
            <consortium name="DOE Joint Genome Institute"/>
            <person name="Kuo A."/>
            <person name="Gay G."/>
            <person name="Dore J."/>
            <person name="Kohler A."/>
            <person name="Nagy L.G."/>
            <person name="Floudas D."/>
            <person name="Copeland A."/>
            <person name="Barry K.W."/>
            <person name="Cichocki N."/>
            <person name="Veneault-Fourrey C."/>
            <person name="LaButti K."/>
            <person name="Lindquist E.A."/>
            <person name="Lipzen A."/>
            <person name="Lundell T."/>
            <person name="Morin E."/>
            <person name="Murat C."/>
            <person name="Sun H."/>
            <person name="Tunlid A."/>
            <person name="Henrissat B."/>
            <person name="Grigoriev I.V."/>
            <person name="Hibbett D.S."/>
            <person name="Martin F."/>
            <person name="Nordberg H.P."/>
            <person name="Cantor M.N."/>
            <person name="Hua S.X."/>
        </authorList>
    </citation>
    <scope>NUCLEOTIDE SEQUENCE [LARGE SCALE GENOMIC DNA]</scope>
    <source>
        <strain evidence="2">h7</strain>
    </source>
</reference>
<dbReference type="EMBL" id="KN831770">
    <property type="protein sequence ID" value="KIM47294.1"/>
    <property type="molecule type" value="Genomic_DNA"/>
</dbReference>